<dbReference type="EMBL" id="LN907867">
    <property type="protein sequence ID" value="CUU43577.1"/>
    <property type="molecule type" value="Genomic_DNA"/>
</dbReference>
<dbReference type="EC" id="3.4.15.5" evidence="10"/>
<keyword evidence="5 7" id="KW-0862">Zinc</keyword>
<dbReference type="PATRIC" id="fig|1079.6.peg.3320"/>
<dbReference type="AlphaFoldDB" id="A0A0H5BA95"/>
<dbReference type="OrthoDB" id="9773538at2"/>
<evidence type="ECO:0000256" key="3">
    <source>
        <dbReference type="ARBA" id="ARBA00022723"/>
    </source>
</evidence>
<reference evidence="9" key="1">
    <citation type="journal article" date="2015" name="Genome Announc.">
        <title>Complete Genome Sequence of the Bacteriochlorophyll b-Producing Photosynthetic Bacterium Blastochloris viridis.</title>
        <authorList>
            <person name="Tsukatani Y."/>
            <person name="Hirose Y."/>
            <person name="Harada J."/>
            <person name="Misawa N."/>
            <person name="Mori K."/>
            <person name="Inoue K."/>
            <person name="Tamiaki H."/>
        </authorList>
    </citation>
    <scope>NUCLEOTIDE SEQUENCE [LARGE SCALE GENOMIC DNA]</scope>
    <source>
        <strain evidence="9">DSM 133</strain>
    </source>
</reference>
<dbReference type="InterPro" id="IPR034005">
    <property type="entry name" value="M3A_DCP"/>
</dbReference>
<dbReference type="Pfam" id="PF01432">
    <property type="entry name" value="Peptidase_M3"/>
    <property type="match status" value="1"/>
</dbReference>
<reference evidence="11" key="3">
    <citation type="journal article" date="2016" name="Genome Announc.">
        <title>Revised genome sequence of the purple photosynthetic bacterium Blastochloris viridis.</title>
        <authorList>
            <person name="Liu L.N."/>
            <person name="Faulkner M."/>
            <person name="Liu X."/>
            <person name="Huang F."/>
            <person name="Darby A.C."/>
            <person name="Hall N."/>
        </authorList>
    </citation>
    <scope>NUCLEOTIDE SEQUENCE [LARGE SCALE GENOMIC DNA]</scope>
    <source>
        <strain evidence="11">ATCC 19567 / DSM 133 / F</strain>
    </source>
</reference>
<evidence type="ECO:0000313" key="11">
    <source>
        <dbReference type="Proteomes" id="UP000065734"/>
    </source>
</evidence>
<dbReference type="KEGG" id="bvr:BVIR_3157"/>
<dbReference type="InterPro" id="IPR001567">
    <property type="entry name" value="Pept_M3A_M3B_dom"/>
</dbReference>
<dbReference type="FunFam" id="3.40.390.10:FF:000009">
    <property type="entry name" value="Oligopeptidase A"/>
    <property type="match status" value="1"/>
</dbReference>
<dbReference type="EMBL" id="AP014854">
    <property type="protein sequence ID" value="BAR99105.1"/>
    <property type="molecule type" value="Genomic_DNA"/>
</dbReference>
<keyword evidence="4 7" id="KW-0378">Hydrolase</keyword>
<dbReference type="GO" id="GO:0008241">
    <property type="term" value="F:peptidyl-dipeptidase activity"/>
    <property type="evidence" value="ECO:0007669"/>
    <property type="project" value="UniProtKB-EC"/>
</dbReference>
<protein>
    <submittedName>
        <fullName evidence="9">Dipeptidyl carboxypeptidase Dcp</fullName>
    </submittedName>
    <submittedName>
        <fullName evidence="10">Peptidyl-dipeptidase dcp</fullName>
        <ecNumber evidence="10">3.4.15.5</ecNumber>
    </submittedName>
</protein>
<dbReference type="GO" id="GO:0046872">
    <property type="term" value="F:metal ion binding"/>
    <property type="evidence" value="ECO:0007669"/>
    <property type="project" value="UniProtKB-UniRule"/>
</dbReference>
<proteinExistence type="inferred from homology"/>
<comment type="cofactor">
    <cofactor evidence="7">
        <name>Zn(2+)</name>
        <dbReference type="ChEBI" id="CHEBI:29105"/>
    </cofactor>
    <text evidence="7">Binds 1 zinc ion.</text>
</comment>
<dbReference type="InterPro" id="IPR024077">
    <property type="entry name" value="Neurolysin/TOP_dom2"/>
</dbReference>
<dbReference type="Gene3D" id="1.10.1370.10">
    <property type="entry name" value="Neurolysin, domain 3"/>
    <property type="match status" value="1"/>
</dbReference>
<evidence type="ECO:0000313" key="10">
    <source>
        <dbReference type="EMBL" id="CUU43577.1"/>
    </source>
</evidence>
<evidence type="ECO:0000256" key="7">
    <source>
        <dbReference type="RuleBase" id="RU003435"/>
    </source>
</evidence>
<evidence type="ECO:0000256" key="2">
    <source>
        <dbReference type="ARBA" id="ARBA00022670"/>
    </source>
</evidence>
<dbReference type="InterPro" id="IPR024079">
    <property type="entry name" value="MetalloPept_cat_dom_sf"/>
</dbReference>
<dbReference type="PANTHER" id="PTHR43660:SF1">
    <property type="entry name" value="DIPEPTIDYL CARBOXYPEPTIDASE"/>
    <property type="match status" value="1"/>
</dbReference>
<accession>A0A0H5BA95</accession>
<dbReference type="SUPFAM" id="SSF55486">
    <property type="entry name" value="Metalloproteases ('zincins'), catalytic domain"/>
    <property type="match status" value="1"/>
</dbReference>
<dbReference type="STRING" id="1079.BVIR_3157"/>
<keyword evidence="10" id="KW-0121">Carboxypeptidase</keyword>
<gene>
    <name evidence="10" type="primary">dcp</name>
    <name evidence="9" type="ORF">BV133_1512</name>
    <name evidence="10" type="ORF">BVIRIDIS_26010</name>
</gene>
<evidence type="ECO:0000256" key="5">
    <source>
        <dbReference type="ARBA" id="ARBA00022833"/>
    </source>
</evidence>
<dbReference type="CDD" id="cd06456">
    <property type="entry name" value="M3A_DCP"/>
    <property type="match status" value="1"/>
</dbReference>
<dbReference type="GO" id="GO:0004222">
    <property type="term" value="F:metalloendopeptidase activity"/>
    <property type="evidence" value="ECO:0007669"/>
    <property type="project" value="InterPro"/>
</dbReference>
<organism evidence="10 11">
    <name type="scientific">Blastochloris viridis</name>
    <name type="common">Rhodopseudomonas viridis</name>
    <dbReference type="NCBI Taxonomy" id="1079"/>
    <lineage>
        <taxon>Bacteria</taxon>
        <taxon>Pseudomonadati</taxon>
        <taxon>Pseudomonadota</taxon>
        <taxon>Alphaproteobacteria</taxon>
        <taxon>Hyphomicrobiales</taxon>
        <taxon>Blastochloridaceae</taxon>
        <taxon>Blastochloris</taxon>
    </lineage>
</organism>
<dbReference type="InterPro" id="IPR045090">
    <property type="entry name" value="Pept_M3A_M3B"/>
</dbReference>
<sequence>MTVMETALSDPSPAANPLVADWTTPFGLPPFAEIRPEHFLPAFDAALAAHRAEIAALVEDTAPPRFETTLLGLENSGRQLDRVANVFFNLAAADTSDALQAIERDIAPRLAAHHAAIFTDARLFARIDALEADRDRLDAEAKRLLQRTRLAFIRAGARLAPEAKARMNAIVERLATLGTWFAQNVLADEASWTLELKTEDDRAGLPEFVIEAALRAGEERGRPGAALITLQRSSIEPFLTFSARRDLRRLAFEAWTHRGQSGGATDNRALIAEMVALRLERARLLGYPTFAAFKLDDTMARTPQAVRALLEEVWAPAKARAQRERDDLQRLAEAEGFNGTIAAWDWRHYAEKLRKARFDLDEAATKPYLALDRVIAAAFDTASRLFGLTFAERAEAPVYHPDVRAWEVTKDGRHVGLFLGDYYGRPSKRSGAWMSSFRTQQKLAGDVRPIIVNVMNFAKGEPALLSFDDARTLFHEFGHALHGLLSDVIYASLAGTDVATDFVELPSQLFEHWLSQPEVLSAFARHVATDAPMPAAMIERIKASRTFNQGFSTVEYVASALVDLALHELTDTAGLDPLAFEAAELARIGMPAEITMRHRTPHFTHVFTGDGYSAGYYSYLWSEVLDADAFAAFEESGNVFDPATAARLERFVYAAGNRRDPAEAYTRFRGRLPTTAALLKKRGLERPSV</sequence>
<keyword evidence="6 7" id="KW-0482">Metalloprotease</keyword>
<comment type="similarity">
    <text evidence="1 7">Belongs to the peptidase M3 family.</text>
</comment>
<reference evidence="10" key="2">
    <citation type="submission" date="2015-11" db="EMBL/GenBank/DDBJ databases">
        <authorList>
            <person name="Zhang Y."/>
            <person name="Guo Z."/>
        </authorList>
    </citation>
    <scope>NUCLEOTIDE SEQUENCE</scope>
    <source>
        <strain evidence="10">1</strain>
    </source>
</reference>
<keyword evidence="11" id="KW-1185">Reference proteome</keyword>
<dbReference type="Gene3D" id="3.40.390.10">
    <property type="entry name" value="Collagenase (Catalytic Domain)"/>
    <property type="match status" value="1"/>
</dbReference>
<dbReference type="PANTHER" id="PTHR43660">
    <property type="entry name" value="DIPEPTIDYL CARBOXYPEPTIDASE"/>
    <property type="match status" value="1"/>
</dbReference>
<feature type="domain" description="Peptidase M3A/M3B catalytic" evidence="8">
    <location>
        <begin position="240"/>
        <end position="683"/>
    </location>
</feature>
<dbReference type="Gene3D" id="1.10.1370.40">
    <property type="match status" value="1"/>
</dbReference>
<evidence type="ECO:0000256" key="6">
    <source>
        <dbReference type="ARBA" id="ARBA00023049"/>
    </source>
</evidence>
<dbReference type="RefSeq" id="WP_082417236.1">
    <property type="nucleotide sequence ID" value="NZ_AP014854.2"/>
</dbReference>
<evidence type="ECO:0000259" key="8">
    <source>
        <dbReference type="Pfam" id="PF01432"/>
    </source>
</evidence>
<keyword evidence="3 7" id="KW-0479">Metal-binding</keyword>
<dbReference type="Proteomes" id="UP000065734">
    <property type="component" value="Chromosome I"/>
</dbReference>
<evidence type="ECO:0000256" key="4">
    <source>
        <dbReference type="ARBA" id="ARBA00022801"/>
    </source>
</evidence>
<dbReference type="GO" id="GO:0006508">
    <property type="term" value="P:proteolysis"/>
    <property type="evidence" value="ECO:0007669"/>
    <property type="project" value="UniProtKB-KW"/>
</dbReference>
<dbReference type="GO" id="GO:0005829">
    <property type="term" value="C:cytosol"/>
    <property type="evidence" value="ECO:0007669"/>
    <property type="project" value="UniProtKB-ARBA"/>
</dbReference>
<evidence type="ECO:0000256" key="1">
    <source>
        <dbReference type="ARBA" id="ARBA00006040"/>
    </source>
</evidence>
<dbReference type="GO" id="GO:0004180">
    <property type="term" value="F:carboxypeptidase activity"/>
    <property type="evidence" value="ECO:0007669"/>
    <property type="project" value="UniProtKB-KW"/>
</dbReference>
<name>A0A0H5BA95_BLAVI</name>
<evidence type="ECO:0000313" key="9">
    <source>
        <dbReference type="EMBL" id="BAR99105.1"/>
    </source>
</evidence>
<keyword evidence="2 7" id="KW-0645">Protease</keyword>